<reference evidence="1" key="1">
    <citation type="submission" date="2020-05" db="UniProtKB">
        <authorList>
            <consortium name="EnsemblMetazoa"/>
        </authorList>
    </citation>
    <scope>IDENTIFICATION</scope>
    <source>
        <strain evidence="1">Yale</strain>
    </source>
</reference>
<sequence length="77" mass="7899">MGMCGYMNVLMKVSSTINADDDNNSDGSAGGDGGGDCACDGDDGSAVESYVIPIFSTIAVKCVIIQHKPHICLADNI</sequence>
<accession>A0A1B0G317</accession>
<evidence type="ECO:0000313" key="1">
    <source>
        <dbReference type="EnsemblMetazoa" id="GMOY007719-PA"/>
    </source>
</evidence>
<evidence type="ECO:0000313" key="2">
    <source>
        <dbReference type="Proteomes" id="UP000092444"/>
    </source>
</evidence>
<dbReference type="VEuPathDB" id="VectorBase:GMOY007719"/>
<dbReference type="Proteomes" id="UP000092444">
    <property type="component" value="Unassembled WGS sequence"/>
</dbReference>
<proteinExistence type="predicted"/>
<protein>
    <submittedName>
        <fullName evidence="1">Uncharacterized protein</fullName>
    </submittedName>
</protein>
<dbReference type="AlphaFoldDB" id="A0A1B0G317"/>
<dbReference type="EMBL" id="CCAG010021062">
    <property type="status" value="NOT_ANNOTATED_CDS"/>
    <property type="molecule type" value="Genomic_DNA"/>
</dbReference>
<name>A0A1B0G317_GLOMM</name>
<dbReference type="EnsemblMetazoa" id="GMOY007719-RA">
    <property type="protein sequence ID" value="GMOY007719-PA"/>
    <property type="gene ID" value="GMOY007719"/>
</dbReference>
<organism evidence="1 2">
    <name type="scientific">Glossina morsitans morsitans</name>
    <name type="common">Savannah tsetse fly</name>
    <dbReference type="NCBI Taxonomy" id="37546"/>
    <lineage>
        <taxon>Eukaryota</taxon>
        <taxon>Metazoa</taxon>
        <taxon>Ecdysozoa</taxon>
        <taxon>Arthropoda</taxon>
        <taxon>Hexapoda</taxon>
        <taxon>Insecta</taxon>
        <taxon>Pterygota</taxon>
        <taxon>Neoptera</taxon>
        <taxon>Endopterygota</taxon>
        <taxon>Diptera</taxon>
        <taxon>Brachycera</taxon>
        <taxon>Muscomorpha</taxon>
        <taxon>Hippoboscoidea</taxon>
        <taxon>Glossinidae</taxon>
        <taxon>Glossina</taxon>
    </lineage>
</organism>
<keyword evidence="2" id="KW-1185">Reference proteome</keyword>